<feature type="signal peptide" evidence="9">
    <location>
        <begin position="1"/>
        <end position="29"/>
    </location>
</feature>
<feature type="transmembrane region" description="Helical" evidence="8">
    <location>
        <begin position="828"/>
        <end position="846"/>
    </location>
</feature>
<dbReference type="InterPro" id="IPR051410">
    <property type="entry name" value="Ferric/Cupric_Reductase"/>
</dbReference>
<evidence type="ECO:0000256" key="4">
    <source>
        <dbReference type="ARBA" id="ARBA00022989"/>
    </source>
</evidence>
<feature type="transmembrane region" description="Helical" evidence="8">
    <location>
        <begin position="858"/>
        <end position="879"/>
    </location>
</feature>
<sequence length="1012" mass="113053">MAQPSLIRLSSSTLVLFFVLSLLCSPATAIITYGKGILGVTRTLFAGTECGTTCKFLLMGSTLTCSEALPGDTPVSRRRRRQLAGPTASTECYLKDAAYTRTLALCLSDHCPSSLRISEREEWWEKNVAVTIMPWTEDMIPPLGYGETLLHAKADIARLGLANIPFHVPNAPLNVTTRISDDLFTPQNNAWLFFEGFKDQNGRNAVGVAISTIVIPLFLSLVRLLPGRSLWYSRLEIALQKPLIGRRHRSPMVGNVGLMPTRGQSLYIAYIIISQTFLSIFPIITTSYPNSLWPDRHVMLEVGDRTGDLAMANFLAVFLFSSRNNILLWMTNWSHSTFLTLHRWISYVLIIETSLHSLILLIYYWTIRDARQQELGWIWGIVGTMALVLLWPASILPVRQKAYEFFLAFHQIFSAIGLIGTFYHIYEFYKYDWGFEIWVYIGGGIWALDRIVRLIRLFSNGIRTATVTALDAEAEYIQIDIDGVVAHGHAYLSFPTLSWRFWENHPYSVLPTFTGLPSQDAAAKGSDSDSAEKKESDSDASSVSSATTEIKPRTTILLRPMNGLTKSLARRLLAGSGKPKRITLPVLVESSYHSNPATHDLAHCSTLLCIAGGVGVTAVLPVLKSFEGVRSRLAWGVRNECLIRAVEPQLEELKRNPTFQLQTRVGERLSLLDILKEEIEKDGKDALGIVVCGPTGMADEVRFAVGELALNAKRAVVFVDEAFSCEGVKEMPKNPKDSCSFIYYHHHYTVRKAAVKTHHGGLGGATCSYRNFVLGEEVYEYMQFCRPLRGENSLIGAAFALLLSSITVIMLIMAYLAHQKHRGLKSEILSIFYRDGVTYFICLSAMTSVRTELECRTLFFLSGVTCLAVAFASEAILFVRVYAFSGRSRRMLVYLLFQYIAVQGTLLGLVIKFIGDVHWRNTLIGTAFALLLGSITVVMGIMVFLAHQKHRGLRSELVSVFYRDGISYFICLSVMTSVNVFVNFAAPKEFQFLFLENRTAWDSVDTDDPSPA</sequence>
<feature type="transmembrane region" description="Helical" evidence="8">
    <location>
        <begin position="923"/>
        <end position="945"/>
    </location>
</feature>
<comment type="caution">
    <text evidence="11">The sequence shown here is derived from an EMBL/GenBank/DDBJ whole genome shotgun (WGS) entry which is preliminary data.</text>
</comment>
<name>A0A8H5EW69_9AGAR</name>
<dbReference type="GO" id="GO:0005886">
    <property type="term" value="C:plasma membrane"/>
    <property type="evidence" value="ECO:0007669"/>
    <property type="project" value="TreeGrafter"/>
</dbReference>
<feature type="transmembrane region" description="Helical" evidence="8">
    <location>
        <begin position="377"/>
        <end position="398"/>
    </location>
</feature>
<evidence type="ECO:0000313" key="11">
    <source>
        <dbReference type="EMBL" id="KAF5314609.1"/>
    </source>
</evidence>
<protein>
    <recommendedName>
        <fullName evidence="10">Ferric oxidoreductase domain-containing protein</fullName>
    </recommendedName>
</protein>
<evidence type="ECO:0000256" key="2">
    <source>
        <dbReference type="ARBA" id="ARBA00022448"/>
    </source>
</evidence>
<accession>A0A8H5EW69</accession>
<evidence type="ECO:0000256" key="8">
    <source>
        <dbReference type="SAM" id="Phobius"/>
    </source>
</evidence>
<evidence type="ECO:0000256" key="6">
    <source>
        <dbReference type="ARBA" id="ARBA00023136"/>
    </source>
</evidence>
<evidence type="ECO:0000256" key="1">
    <source>
        <dbReference type="ARBA" id="ARBA00004141"/>
    </source>
</evidence>
<dbReference type="PANTHER" id="PTHR32361">
    <property type="entry name" value="FERRIC/CUPRIC REDUCTASE TRANSMEMBRANE COMPONENT"/>
    <property type="match status" value="1"/>
</dbReference>
<keyword evidence="2" id="KW-0813">Transport</keyword>
<dbReference type="SFLD" id="SFLDS00052">
    <property type="entry name" value="Ferric_Reductase_Domain"/>
    <property type="match status" value="1"/>
</dbReference>
<dbReference type="InterPro" id="IPR039261">
    <property type="entry name" value="FNR_nucleotide-bd"/>
</dbReference>
<evidence type="ECO:0000256" key="9">
    <source>
        <dbReference type="SAM" id="SignalP"/>
    </source>
</evidence>
<dbReference type="GO" id="GO:0015677">
    <property type="term" value="P:copper ion import"/>
    <property type="evidence" value="ECO:0007669"/>
    <property type="project" value="TreeGrafter"/>
</dbReference>
<evidence type="ECO:0000256" key="5">
    <source>
        <dbReference type="ARBA" id="ARBA00023065"/>
    </source>
</evidence>
<dbReference type="CDD" id="cd06186">
    <property type="entry name" value="NOX_Duox_like_FAD_NADP"/>
    <property type="match status" value="1"/>
</dbReference>
<proteinExistence type="predicted"/>
<feature type="transmembrane region" description="Helical" evidence="8">
    <location>
        <begin position="601"/>
        <end position="623"/>
    </location>
</feature>
<feature type="region of interest" description="Disordered" evidence="7">
    <location>
        <begin position="520"/>
        <end position="548"/>
    </location>
</feature>
<evidence type="ECO:0000256" key="7">
    <source>
        <dbReference type="SAM" id="MobiDB-lite"/>
    </source>
</evidence>
<feature type="transmembrane region" description="Helical" evidence="8">
    <location>
        <begin position="966"/>
        <end position="986"/>
    </location>
</feature>
<feature type="transmembrane region" description="Helical" evidence="8">
    <location>
        <begin position="794"/>
        <end position="816"/>
    </location>
</feature>
<feature type="transmembrane region" description="Helical" evidence="8">
    <location>
        <begin position="405"/>
        <end position="425"/>
    </location>
</feature>
<dbReference type="InterPro" id="IPR013130">
    <property type="entry name" value="Fe3_Rdtase_TM_dom"/>
</dbReference>
<feature type="transmembrane region" description="Helical" evidence="8">
    <location>
        <begin position="309"/>
        <end position="332"/>
    </location>
</feature>
<reference evidence="11 12" key="1">
    <citation type="journal article" date="2020" name="ISME J.">
        <title>Uncovering the hidden diversity of litter-decomposition mechanisms in mushroom-forming fungi.</title>
        <authorList>
            <person name="Floudas D."/>
            <person name="Bentzer J."/>
            <person name="Ahren D."/>
            <person name="Johansson T."/>
            <person name="Persson P."/>
            <person name="Tunlid A."/>
        </authorList>
    </citation>
    <scope>NUCLEOTIDE SEQUENCE [LARGE SCALE GENOMIC DNA]</scope>
    <source>
        <strain evidence="11 12">CBS 175.51</strain>
    </source>
</reference>
<dbReference type="AlphaFoldDB" id="A0A8H5EW69"/>
<dbReference type="EMBL" id="JAACJK010000221">
    <property type="protein sequence ID" value="KAF5314609.1"/>
    <property type="molecule type" value="Genomic_DNA"/>
</dbReference>
<evidence type="ECO:0000256" key="3">
    <source>
        <dbReference type="ARBA" id="ARBA00022692"/>
    </source>
</evidence>
<feature type="compositionally biased region" description="Basic and acidic residues" evidence="7">
    <location>
        <begin position="526"/>
        <end position="537"/>
    </location>
</feature>
<keyword evidence="12" id="KW-1185">Reference proteome</keyword>
<keyword evidence="3 8" id="KW-0812">Transmembrane</keyword>
<feature type="transmembrane region" description="Helical" evidence="8">
    <location>
        <begin position="437"/>
        <end position="455"/>
    </location>
</feature>
<feature type="transmembrane region" description="Helical" evidence="8">
    <location>
        <begin position="205"/>
        <end position="225"/>
    </location>
</feature>
<dbReference type="OrthoDB" id="17725at2759"/>
<keyword evidence="4 8" id="KW-1133">Transmembrane helix</keyword>
<dbReference type="GO" id="GO:0006826">
    <property type="term" value="P:iron ion transport"/>
    <property type="evidence" value="ECO:0007669"/>
    <property type="project" value="TreeGrafter"/>
</dbReference>
<dbReference type="PANTHER" id="PTHR32361:SF9">
    <property type="entry name" value="FERRIC REDUCTASE TRANSMEMBRANE COMPONENT 3-RELATED"/>
    <property type="match status" value="1"/>
</dbReference>
<feature type="transmembrane region" description="Helical" evidence="8">
    <location>
        <begin position="344"/>
        <end position="365"/>
    </location>
</feature>
<dbReference type="Proteomes" id="UP000541558">
    <property type="component" value="Unassembled WGS sequence"/>
</dbReference>
<organism evidence="11 12">
    <name type="scientific">Ephemerocybe angulata</name>
    <dbReference type="NCBI Taxonomy" id="980116"/>
    <lineage>
        <taxon>Eukaryota</taxon>
        <taxon>Fungi</taxon>
        <taxon>Dikarya</taxon>
        <taxon>Basidiomycota</taxon>
        <taxon>Agaricomycotina</taxon>
        <taxon>Agaricomycetes</taxon>
        <taxon>Agaricomycetidae</taxon>
        <taxon>Agaricales</taxon>
        <taxon>Agaricineae</taxon>
        <taxon>Psathyrellaceae</taxon>
        <taxon>Ephemerocybe</taxon>
    </lineage>
</organism>
<comment type="subcellular location">
    <subcellularLocation>
        <location evidence="1">Membrane</location>
        <topology evidence="1">Multi-pass membrane protein</topology>
    </subcellularLocation>
</comment>
<feature type="chain" id="PRO_5034931468" description="Ferric oxidoreductase domain-containing protein" evidence="9">
    <location>
        <begin position="30"/>
        <end position="1012"/>
    </location>
</feature>
<feature type="transmembrane region" description="Helical" evidence="8">
    <location>
        <begin position="891"/>
        <end position="911"/>
    </location>
</feature>
<dbReference type="SUPFAM" id="SSF52343">
    <property type="entry name" value="Ferredoxin reductase-like, C-terminal NADP-linked domain"/>
    <property type="match status" value="1"/>
</dbReference>
<dbReference type="GO" id="GO:0006879">
    <property type="term" value="P:intracellular iron ion homeostasis"/>
    <property type="evidence" value="ECO:0007669"/>
    <property type="project" value="TreeGrafter"/>
</dbReference>
<gene>
    <name evidence="11" type="ORF">D9611_007242</name>
</gene>
<keyword evidence="6 8" id="KW-0472">Membrane</keyword>
<evidence type="ECO:0000313" key="12">
    <source>
        <dbReference type="Proteomes" id="UP000541558"/>
    </source>
</evidence>
<dbReference type="Gene3D" id="3.40.50.80">
    <property type="entry name" value="Nucleotide-binding domain of ferredoxin-NADP reductase (FNR) module"/>
    <property type="match status" value="1"/>
</dbReference>
<keyword evidence="9" id="KW-0732">Signal</keyword>
<keyword evidence="5" id="KW-0406">Ion transport</keyword>
<dbReference type="GO" id="GO:0000293">
    <property type="term" value="F:ferric-chelate reductase activity"/>
    <property type="evidence" value="ECO:0007669"/>
    <property type="project" value="TreeGrafter"/>
</dbReference>
<evidence type="ECO:0000259" key="10">
    <source>
        <dbReference type="Pfam" id="PF01794"/>
    </source>
</evidence>
<feature type="domain" description="Ferric oxidoreductase" evidence="10">
    <location>
        <begin position="306"/>
        <end position="420"/>
    </location>
</feature>
<dbReference type="Pfam" id="PF01794">
    <property type="entry name" value="Ferric_reduct"/>
    <property type="match status" value="1"/>
</dbReference>
<feature type="transmembrane region" description="Helical" evidence="8">
    <location>
        <begin position="267"/>
        <end position="289"/>
    </location>
</feature>